<accession>A0A951PQ88</accession>
<dbReference type="PANTHER" id="PTHR39550:SF1">
    <property type="entry name" value="SLL0658 PROTEIN"/>
    <property type="match status" value="1"/>
</dbReference>
<dbReference type="EMBL" id="JAHHIF010000045">
    <property type="protein sequence ID" value="MBW4547653.1"/>
    <property type="molecule type" value="Genomic_DNA"/>
</dbReference>
<name>A0A951PQ88_9CYAN</name>
<reference evidence="1" key="1">
    <citation type="submission" date="2021-05" db="EMBL/GenBank/DDBJ databases">
        <authorList>
            <person name="Pietrasiak N."/>
            <person name="Ward R."/>
            <person name="Stajich J.E."/>
            <person name="Kurbessoian T."/>
        </authorList>
    </citation>
    <scope>NUCLEOTIDE SEQUENCE</scope>
    <source>
        <strain evidence="1">CPER-KK1</strain>
    </source>
</reference>
<dbReference type="PANTHER" id="PTHR39550">
    <property type="entry name" value="SLL0658 PROTEIN"/>
    <property type="match status" value="1"/>
</dbReference>
<comment type="caution">
    <text evidence="1">The sequence shown here is derived from an EMBL/GenBank/DDBJ whole genome shotgun (WGS) entry which is preliminary data.</text>
</comment>
<proteinExistence type="predicted"/>
<dbReference type="Pfam" id="PF11848">
    <property type="entry name" value="DUF3368"/>
    <property type="match status" value="1"/>
</dbReference>
<evidence type="ECO:0000313" key="1">
    <source>
        <dbReference type="EMBL" id="MBW4547653.1"/>
    </source>
</evidence>
<dbReference type="AlphaFoldDB" id="A0A951PQ88"/>
<dbReference type="InterPro" id="IPR021799">
    <property type="entry name" value="PIN-like_prokaryotic"/>
</dbReference>
<organism evidence="1 2">
    <name type="scientific">Symplocastrum torsivum CPER-KK1</name>
    <dbReference type="NCBI Taxonomy" id="450513"/>
    <lineage>
        <taxon>Bacteria</taxon>
        <taxon>Bacillati</taxon>
        <taxon>Cyanobacteriota</taxon>
        <taxon>Cyanophyceae</taxon>
        <taxon>Oscillatoriophycideae</taxon>
        <taxon>Oscillatoriales</taxon>
        <taxon>Microcoleaceae</taxon>
        <taxon>Symplocastrum</taxon>
    </lineage>
</organism>
<sequence>MPETERIVIDTAPLISLVAALGDLKVLQSLYSQVLVPFEVCQEILAGGSSGFAVAEFETADWLQRWSNPLEISPSLLIPSLDRGEASVIQLAINEKVQTVCIDETVGRRVAKSNGLLVTGSIAILLRAKKEGGSFSMQEAIQRMRNRRIRLSEKLVNFALSQAGESDRSLI</sequence>
<dbReference type="Proteomes" id="UP000753908">
    <property type="component" value="Unassembled WGS sequence"/>
</dbReference>
<evidence type="ECO:0000313" key="2">
    <source>
        <dbReference type="Proteomes" id="UP000753908"/>
    </source>
</evidence>
<gene>
    <name evidence="1" type="ORF">KME25_24905</name>
</gene>
<reference evidence="1" key="2">
    <citation type="journal article" date="2022" name="Microbiol. Resour. Announc.">
        <title>Metagenome Sequencing to Explore Phylogenomics of Terrestrial Cyanobacteria.</title>
        <authorList>
            <person name="Ward R.D."/>
            <person name="Stajich J.E."/>
            <person name="Johansen J.R."/>
            <person name="Huntemann M."/>
            <person name="Clum A."/>
            <person name="Foster B."/>
            <person name="Foster B."/>
            <person name="Roux S."/>
            <person name="Palaniappan K."/>
            <person name="Varghese N."/>
            <person name="Mukherjee S."/>
            <person name="Reddy T.B.K."/>
            <person name="Daum C."/>
            <person name="Copeland A."/>
            <person name="Chen I.A."/>
            <person name="Ivanova N.N."/>
            <person name="Kyrpides N.C."/>
            <person name="Shapiro N."/>
            <person name="Eloe-Fadrosh E.A."/>
            <person name="Pietrasiak N."/>
        </authorList>
    </citation>
    <scope>NUCLEOTIDE SEQUENCE</scope>
    <source>
        <strain evidence="1">CPER-KK1</strain>
    </source>
</reference>
<protein>
    <submittedName>
        <fullName evidence="1">DUF3368 domain-containing protein</fullName>
    </submittedName>
</protein>